<dbReference type="GO" id="GO:0050661">
    <property type="term" value="F:NADP binding"/>
    <property type="evidence" value="ECO:0007669"/>
    <property type="project" value="InterPro"/>
</dbReference>
<evidence type="ECO:0000256" key="4">
    <source>
        <dbReference type="ARBA" id="ARBA00023002"/>
    </source>
</evidence>
<dbReference type="AlphaFoldDB" id="A0A918FNM6"/>
<reference evidence="6" key="2">
    <citation type="submission" date="2020-09" db="EMBL/GenBank/DDBJ databases">
        <authorList>
            <person name="Sun Q."/>
            <person name="Ohkuma M."/>
        </authorList>
    </citation>
    <scope>NUCLEOTIDE SEQUENCE</scope>
    <source>
        <strain evidence="6">JCM 4346</strain>
    </source>
</reference>
<dbReference type="InterPro" id="IPR020946">
    <property type="entry name" value="Flavin_mOase-like"/>
</dbReference>
<accession>A0A918FNM6</accession>
<dbReference type="InterPro" id="IPR051209">
    <property type="entry name" value="FAD-bind_Monooxygenase_sf"/>
</dbReference>
<keyword evidence="2" id="KW-0285">Flavoprotein</keyword>
<evidence type="ECO:0000313" key="7">
    <source>
        <dbReference type="Proteomes" id="UP000658320"/>
    </source>
</evidence>
<dbReference type="PANTHER" id="PTHR42877">
    <property type="entry name" value="L-ORNITHINE N(5)-MONOOXYGENASE-RELATED"/>
    <property type="match status" value="1"/>
</dbReference>
<dbReference type="Pfam" id="PF00743">
    <property type="entry name" value="FMO-like"/>
    <property type="match status" value="1"/>
</dbReference>
<dbReference type="GO" id="GO:0004499">
    <property type="term" value="F:N,N-dimethylaniline monooxygenase activity"/>
    <property type="evidence" value="ECO:0007669"/>
    <property type="project" value="InterPro"/>
</dbReference>
<dbReference type="PANTHER" id="PTHR42877:SF4">
    <property type="entry name" value="FAD_NAD(P)-BINDING DOMAIN-CONTAINING PROTEIN-RELATED"/>
    <property type="match status" value="1"/>
</dbReference>
<comment type="caution">
    <text evidence="6">The sequence shown here is derived from an EMBL/GenBank/DDBJ whole genome shotgun (WGS) entry which is preliminary data.</text>
</comment>
<dbReference type="PRINTS" id="PR00411">
    <property type="entry name" value="PNDRDTASEI"/>
</dbReference>
<organism evidence="6 7">
    <name type="scientific">Streptomyces aurantiogriseus</name>
    <dbReference type="NCBI Taxonomy" id="66870"/>
    <lineage>
        <taxon>Bacteria</taxon>
        <taxon>Bacillati</taxon>
        <taxon>Actinomycetota</taxon>
        <taxon>Actinomycetes</taxon>
        <taxon>Kitasatosporales</taxon>
        <taxon>Streptomycetaceae</taxon>
        <taxon>Streptomyces</taxon>
    </lineage>
</organism>
<name>A0A918FNM6_9ACTN</name>
<evidence type="ECO:0000256" key="2">
    <source>
        <dbReference type="ARBA" id="ARBA00022630"/>
    </source>
</evidence>
<evidence type="ECO:0000256" key="5">
    <source>
        <dbReference type="SAM" id="MobiDB-lite"/>
    </source>
</evidence>
<evidence type="ECO:0000313" key="6">
    <source>
        <dbReference type="EMBL" id="GGR59265.1"/>
    </source>
</evidence>
<comment type="similarity">
    <text evidence="1">Belongs to the FAD-binding monooxygenase family.</text>
</comment>
<dbReference type="EMBL" id="BMSX01000037">
    <property type="protein sequence ID" value="GGR59265.1"/>
    <property type="molecule type" value="Genomic_DNA"/>
</dbReference>
<feature type="region of interest" description="Disordered" evidence="5">
    <location>
        <begin position="1"/>
        <end position="28"/>
    </location>
</feature>
<proteinExistence type="inferred from homology"/>
<dbReference type="Gene3D" id="3.50.50.60">
    <property type="entry name" value="FAD/NAD(P)-binding domain"/>
    <property type="match status" value="2"/>
</dbReference>
<dbReference type="GO" id="GO:0050660">
    <property type="term" value="F:flavin adenine dinucleotide binding"/>
    <property type="evidence" value="ECO:0007669"/>
    <property type="project" value="InterPro"/>
</dbReference>
<dbReference type="RefSeq" id="WP_189943833.1">
    <property type="nucleotide sequence ID" value="NZ_BMSX01000037.1"/>
</dbReference>
<keyword evidence="3" id="KW-0274">FAD</keyword>
<dbReference type="InterPro" id="IPR036188">
    <property type="entry name" value="FAD/NAD-bd_sf"/>
</dbReference>
<dbReference type="Proteomes" id="UP000658320">
    <property type="component" value="Unassembled WGS sequence"/>
</dbReference>
<evidence type="ECO:0000256" key="1">
    <source>
        <dbReference type="ARBA" id="ARBA00010139"/>
    </source>
</evidence>
<protein>
    <submittedName>
        <fullName evidence="6">Flavin-binding monooxygenase</fullName>
    </submittedName>
</protein>
<dbReference type="SUPFAM" id="SSF51905">
    <property type="entry name" value="FAD/NAD(P)-binding domain"/>
    <property type="match status" value="2"/>
</dbReference>
<keyword evidence="7" id="KW-1185">Reference proteome</keyword>
<gene>
    <name evidence="6" type="ORF">GCM10010251_90060</name>
</gene>
<evidence type="ECO:0000256" key="3">
    <source>
        <dbReference type="ARBA" id="ARBA00022827"/>
    </source>
</evidence>
<reference evidence="6" key="1">
    <citation type="journal article" date="2014" name="Int. J. Syst. Evol. Microbiol.">
        <title>Complete genome sequence of Corynebacterium casei LMG S-19264T (=DSM 44701T), isolated from a smear-ripened cheese.</title>
        <authorList>
            <consortium name="US DOE Joint Genome Institute (JGI-PGF)"/>
            <person name="Walter F."/>
            <person name="Albersmeier A."/>
            <person name="Kalinowski J."/>
            <person name="Ruckert C."/>
        </authorList>
    </citation>
    <scope>NUCLEOTIDE SEQUENCE</scope>
    <source>
        <strain evidence="6">JCM 4346</strain>
    </source>
</reference>
<keyword evidence="6" id="KW-0503">Monooxygenase</keyword>
<keyword evidence="4" id="KW-0560">Oxidoreductase</keyword>
<sequence>MDLARATAQPGRPGSVPGQSRSRHTDPAPGGHYAVVVIGSGMGGICAAIKLKGIGVDSLAVLERAEEVGGTWRANTYPGIAVDTSILQYSLSFEPNPGWSRLYAGGAELQRYLIGLSEKYGIRRHIRFGTDVTEMRYAENEQLWQISTRSGATYTANVVVNATGHLSTPAIPSIPGLDQFEGQVLHSAEWDASFDASGRRIAAIGSGASAAQLVPCIARDAEQVYVYQRSAPWVFPRDDRPIGRIEAAVYRHVPFVLKAQRWRRFWGNDKVAYAFEKQNETVGKQQRYAEDFIERSIPDPELRRAVTPDYSVGCKRRIMSDDWYPALLRENVELIPSALTEVRPRSVVGPDGVERPVDTIVFNTGFAVEGFMPMKVFGTGGTELHDAWSDGAQTHLGITVSGYPNLFLISGPNTAIGAGSYAFMIECQVRYITGALELMRRRGLSALDVRLDVQRRSYWKTQSRLSGSVYGSGCEGWYQGEGGRIDTLWPGTNAEYWWRTRRFDPKSYHLVTRAPIFSRTAAAASATTIPAA</sequence>